<dbReference type="SUPFAM" id="SSF51735">
    <property type="entry name" value="NAD(P)-binding Rossmann-fold domains"/>
    <property type="match status" value="1"/>
</dbReference>
<dbReference type="OrthoDB" id="9988102at2759"/>
<protein>
    <recommendedName>
        <fullName evidence="5">6-phosphogluconate dehydrogenase C-terminal domain-like protein</fullName>
    </recommendedName>
</protein>
<feature type="domain" description="Phosphogluconate dehydrogenase NAD-binding putative C-terminal" evidence="2">
    <location>
        <begin position="203"/>
        <end position="273"/>
    </location>
</feature>
<dbReference type="SUPFAM" id="SSF48179">
    <property type="entry name" value="6-phosphogluconate dehydrogenase C-terminal domain-like"/>
    <property type="match status" value="1"/>
</dbReference>
<evidence type="ECO:0000259" key="2">
    <source>
        <dbReference type="Pfam" id="PF09130"/>
    </source>
</evidence>
<dbReference type="Pfam" id="PF03446">
    <property type="entry name" value="NAD_binding_2"/>
    <property type="match status" value="1"/>
</dbReference>
<dbReference type="Proteomes" id="UP000654913">
    <property type="component" value="Chromosome 5"/>
</dbReference>
<accession>A0A7R8APE8</accession>
<reference evidence="3" key="1">
    <citation type="submission" date="2021-01" db="EMBL/GenBank/DDBJ databases">
        <authorList>
            <consortium name="Aspergillus puulaauensis MK2 genome sequencing consortium"/>
            <person name="Kazuki M."/>
            <person name="Futagami T."/>
        </authorList>
    </citation>
    <scope>NUCLEOTIDE SEQUENCE</scope>
    <source>
        <strain evidence="3">MK2</strain>
    </source>
</reference>
<dbReference type="KEGG" id="apuu:APUU_51062A"/>
<dbReference type="InterPro" id="IPR006115">
    <property type="entry name" value="6PGDH_NADP-bd"/>
</dbReference>
<dbReference type="InterPro" id="IPR013328">
    <property type="entry name" value="6PGD_dom2"/>
</dbReference>
<gene>
    <name evidence="3" type="ORF">APUU_51062A</name>
</gene>
<dbReference type="GO" id="GO:0050661">
    <property type="term" value="F:NADP binding"/>
    <property type="evidence" value="ECO:0007669"/>
    <property type="project" value="InterPro"/>
</dbReference>
<dbReference type="Pfam" id="PF09130">
    <property type="entry name" value="DUF1932"/>
    <property type="match status" value="1"/>
</dbReference>
<reference evidence="3" key="2">
    <citation type="submission" date="2021-02" db="EMBL/GenBank/DDBJ databases">
        <title>Aspergillus puulaauensis MK2 genome sequence.</title>
        <authorList>
            <person name="Futagami T."/>
            <person name="Mori K."/>
            <person name="Kadooka C."/>
            <person name="Tanaka T."/>
        </authorList>
    </citation>
    <scope>NUCLEOTIDE SEQUENCE</scope>
    <source>
        <strain evidence="3">MK2</strain>
    </source>
</reference>
<dbReference type="InterPro" id="IPR008927">
    <property type="entry name" value="6-PGluconate_DH-like_C_sf"/>
</dbReference>
<organism evidence="3 4">
    <name type="scientific">Aspergillus puulaauensis</name>
    <dbReference type="NCBI Taxonomy" id="1220207"/>
    <lineage>
        <taxon>Eukaryota</taxon>
        <taxon>Fungi</taxon>
        <taxon>Dikarya</taxon>
        <taxon>Ascomycota</taxon>
        <taxon>Pezizomycotina</taxon>
        <taxon>Eurotiomycetes</taxon>
        <taxon>Eurotiomycetidae</taxon>
        <taxon>Eurotiales</taxon>
        <taxon>Aspergillaceae</taxon>
        <taxon>Aspergillus</taxon>
    </lineage>
</organism>
<evidence type="ECO:0000313" key="3">
    <source>
        <dbReference type="EMBL" id="BCS26351.1"/>
    </source>
</evidence>
<dbReference type="GeneID" id="64976356"/>
<dbReference type="RefSeq" id="XP_041558545.1">
    <property type="nucleotide sequence ID" value="XM_041706128.1"/>
</dbReference>
<dbReference type="Gene3D" id="3.40.50.720">
    <property type="entry name" value="NAD(P)-binding Rossmann-like Domain"/>
    <property type="match status" value="1"/>
</dbReference>
<keyword evidence="4" id="KW-1185">Reference proteome</keyword>
<proteinExistence type="predicted"/>
<sequence>MAGAQPVVGILSIGEMGLGIANLLISHGYRVVTYAEDRSKSTRDRAQSINIELLSSIKELASLSAVILSIVPPKDALTTAQRVHEQTPNTRDNPIYYLDLNATAPSLATHTDDLLSSNKNIVYLDGGIIGGPPRKVSTDTETTWATPSLVVSGPTQLPYSDLARTLNIDHVSSRIGAASGVKLCFASTTKGFFALAIQSYVTAESMGVFPELRKYMGKHNPQTLEIADKGVVGMPPKAYRWVNEMQQIGEMMEREGGFGKGLFESVAEVYRVVAEDTALGLEKTGRRERGTSVEDVVAVMREGMNSTQKKEKSD</sequence>
<dbReference type="AlphaFoldDB" id="A0A7R8APE8"/>
<feature type="domain" description="6-phosphogluconate dehydrogenase NADP-binding" evidence="1">
    <location>
        <begin position="8"/>
        <end position="132"/>
    </location>
</feature>
<name>A0A7R8APE8_9EURO</name>
<dbReference type="Gene3D" id="1.10.1040.10">
    <property type="entry name" value="N-(1-d-carboxylethyl)-l-norvaline Dehydrogenase, domain 2"/>
    <property type="match status" value="1"/>
</dbReference>
<dbReference type="EMBL" id="AP024447">
    <property type="protein sequence ID" value="BCS26351.1"/>
    <property type="molecule type" value="Genomic_DNA"/>
</dbReference>
<evidence type="ECO:0008006" key="5">
    <source>
        <dbReference type="Google" id="ProtNLM"/>
    </source>
</evidence>
<evidence type="ECO:0000259" key="1">
    <source>
        <dbReference type="Pfam" id="PF03446"/>
    </source>
</evidence>
<evidence type="ECO:0000313" key="4">
    <source>
        <dbReference type="Proteomes" id="UP000654913"/>
    </source>
</evidence>
<dbReference type="InterPro" id="IPR015814">
    <property type="entry name" value="Pgluconate_DH_NAD-bd_C"/>
</dbReference>
<dbReference type="InterPro" id="IPR036291">
    <property type="entry name" value="NAD(P)-bd_dom_sf"/>
</dbReference>